<comment type="caution">
    <text evidence="1">The sequence shown here is derived from an EMBL/GenBank/DDBJ whole genome shotgun (WGS) entry which is preliminary data.</text>
</comment>
<name>A0A831A0X2_ERWAM</name>
<dbReference type="Proteomes" id="UP000013111">
    <property type="component" value="Unassembled WGS sequence"/>
</dbReference>
<accession>A0A831A0X2</accession>
<gene>
    <name evidence="1" type="ORF">BN437_1087</name>
</gene>
<sequence length="52" mass="5901">MTKAFAEMLIIKQSLNNIKLVTQANVIITSKLLEYCRFFTEFDFVVGEIGTA</sequence>
<reference evidence="1 2" key="1">
    <citation type="submission" date="2012-11" db="EMBL/GenBank/DDBJ databases">
        <authorList>
            <person name="Linke B."/>
        </authorList>
    </citation>
    <scope>NUCLEOTIDE SEQUENCE [LARGE SCALE GENOMIC DNA]</scope>
    <source>
        <strain evidence="2">CFBP 1232</strain>
    </source>
</reference>
<dbReference type="AlphaFoldDB" id="A0A831A0X2"/>
<proteinExistence type="predicted"/>
<evidence type="ECO:0000313" key="1">
    <source>
        <dbReference type="EMBL" id="CCO93040.1"/>
    </source>
</evidence>
<dbReference type="EMBL" id="CAPB01000008">
    <property type="protein sequence ID" value="CCO93040.1"/>
    <property type="molecule type" value="Genomic_DNA"/>
</dbReference>
<reference evidence="1 2" key="2">
    <citation type="submission" date="2013-04" db="EMBL/GenBank/DDBJ databases">
        <title>Comparative genomics of 12 strains of Erwinia amylovora identifies a pan-genome with a large conserved core and provides insights into host specificity.</title>
        <authorList>
            <person name="Mann R.A."/>
            <person name="Smits T.H.M."/>
            <person name="Buehlmann A."/>
            <person name="Blom J."/>
            <person name="Goesmann A."/>
            <person name="Frey J.E."/>
            <person name="Plummer K.M."/>
            <person name="Beer S.V."/>
            <person name="Luck J."/>
            <person name="Duffy B."/>
            <person name="Rodoni B."/>
        </authorList>
    </citation>
    <scope>NUCLEOTIDE SEQUENCE [LARGE SCALE GENOMIC DNA]</scope>
    <source>
        <strain evidence="2">CFBP 1232</strain>
    </source>
</reference>
<protein>
    <submittedName>
        <fullName evidence="1">Uncharacterized protein</fullName>
    </submittedName>
</protein>
<evidence type="ECO:0000313" key="2">
    <source>
        <dbReference type="Proteomes" id="UP000013111"/>
    </source>
</evidence>
<organism evidence="1 2">
    <name type="scientific">Erwinia amylovora NBRC 12687 = CFBP 1232</name>
    <dbReference type="NCBI Taxonomy" id="1219359"/>
    <lineage>
        <taxon>Bacteria</taxon>
        <taxon>Pseudomonadati</taxon>
        <taxon>Pseudomonadota</taxon>
        <taxon>Gammaproteobacteria</taxon>
        <taxon>Enterobacterales</taxon>
        <taxon>Erwiniaceae</taxon>
        <taxon>Erwinia</taxon>
    </lineage>
</organism>